<name>A0ABV3ZF33_9BACT</name>
<sequence>MKLTTKLSLLSVALVIAMLGYIISCTHKDTVPPSGGSNGSDITRGTDHIGLSDGKTSFDKAHSNVNWSTAYLGQVSILTGRFNTFGFNSFNFYEDKADSIYFEAYVYLNSVNTSEPARDGGCLLSTFGTSAGAGYVDSNLAIIKSKKVELSTTDKGYIVTADFTFHGVTKEVTAKMDYAGKANQGTSDTYGFNLAFSILAITDFGIQSTSIGDNVNIACGAAFKHTP</sequence>
<protein>
    <submittedName>
        <fullName evidence="2">YceI family protein</fullName>
    </submittedName>
</protein>
<dbReference type="SMART" id="SM00867">
    <property type="entry name" value="YceI"/>
    <property type="match status" value="1"/>
</dbReference>
<gene>
    <name evidence="2" type="ORF">QTN47_13365</name>
</gene>
<dbReference type="Pfam" id="PF04264">
    <property type="entry name" value="YceI"/>
    <property type="match status" value="1"/>
</dbReference>
<keyword evidence="3" id="KW-1185">Reference proteome</keyword>
<evidence type="ECO:0000313" key="3">
    <source>
        <dbReference type="Proteomes" id="UP001560573"/>
    </source>
</evidence>
<dbReference type="Gene3D" id="2.40.128.110">
    <property type="entry name" value="Lipid/polyisoprenoid-binding, YceI-like"/>
    <property type="match status" value="1"/>
</dbReference>
<dbReference type="SUPFAM" id="SSF101874">
    <property type="entry name" value="YceI-like"/>
    <property type="match status" value="1"/>
</dbReference>
<organism evidence="2 3">
    <name type="scientific">Danxiaibacter flavus</name>
    <dbReference type="NCBI Taxonomy" id="3049108"/>
    <lineage>
        <taxon>Bacteria</taxon>
        <taxon>Pseudomonadati</taxon>
        <taxon>Bacteroidota</taxon>
        <taxon>Chitinophagia</taxon>
        <taxon>Chitinophagales</taxon>
        <taxon>Chitinophagaceae</taxon>
        <taxon>Danxiaibacter</taxon>
    </lineage>
</organism>
<evidence type="ECO:0000259" key="1">
    <source>
        <dbReference type="SMART" id="SM00867"/>
    </source>
</evidence>
<dbReference type="RefSeq" id="WP_369329905.1">
    <property type="nucleotide sequence ID" value="NZ_JAULBC010000004.1"/>
</dbReference>
<comment type="caution">
    <text evidence="2">The sequence shown here is derived from an EMBL/GenBank/DDBJ whole genome shotgun (WGS) entry which is preliminary data.</text>
</comment>
<reference evidence="2 3" key="1">
    <citation type="submission" date="2023-07" db="EMBL/GenBank/DDBJ databases">
        <authorList>
            <person name="Lian W.-H."/>
        </authorList>
    </citation>
    <scope>NUCLEOTIDE SEQUENCE [LARGE SCALE GENOMIC DNA]</scope>
    <source>
        <strain evidence="2 3">SYSU DXS3180</strain>
    </source>
</reference>
<dbReference type="InterPro" id="IPR036761">
    <property type="entry name" value="TTHA0802/YceI-like_sf"/>
</dbReference>
<proteinExistence type="predicted"/>
<evidence type="ECO:0000313" key="2">
    <source>
        <dbReference type="EMBL" id="MEX6688496.1"/>
    </source>
</evidence>
<dbReference type="InterPro" id="IPR007372">
    <property type="entry name" value="Lipid/polyisoprenoid-bd_YceI"/>
</dbReference>
<accession>A0ABV3ZF33</accession>
<feature type="domain" description="Lipid/polyisoprenoid-binding YceI-like" evidence="1">
    <location>
        <begin position="55"/>
        <end position="224"/>
    </location>
</feature>
<dbReference type="EMBL" id="JAULBC010000004">
    <property type="protein sequence ID" value="MEX6688496.1"/>
    <property type="molecule type" value="Genomic_DNA"/>
</dbReference>
<dbReference type="Proteomes" id="UP001560573">
    <property type="component" value="Unassembled WGS sequence"/>
</dbReference>